<feature type="domain" description="Autotransporter" evidence="1">
    <location>
        <begin position="1"/>
        <end position="117"/>
    </location>
</feature>
<dbReference type="InterPro" id="IPR036709">
    <property type="entry name" value="Autotransporte_beta_dom_sf"/>
</dbReference>
<proteinExistence type="predicted"/>
<accession>A0A109BNS9</accession>
<dbReference type="SUPFAM" id="SSF103515">
    <property type="entry name" value="Autotransporter"/>
    <property type="match status" value="1"/>
</dbReference>
<reference evidence="2 3" key="1">
    <citation type="submission" date="2015-10" db="EMBL/GenBank/DDBJ databases">
        <title>Transcriptomic analysis of a linuron degrading triple-species bacterial consortium.</title>
        <authorList>
            <person name="Albers P."/>
        </authorList>
    </citation>
    <scope>NUCLEOTIDE SEQUENCE [LARGE SCALE GENOMIC DNA]</scope>
    <source>
        <strain evidence="2 3">WDL6</strain>
    </source>
</reference>
<dbReference type="Gene3D" id="2.40.128.130">
    <property type="entry name" value="Autotransporter beta-domain"/>
    <property type="match status" value="1"/>
</dbReference>
<organism evidence="2 3">
    <name type="scientific">Hyphomicrobium sulfonivorans</name>
    <dbReference type="NCBI Taxonomy" id="121290"/>
    <lineage>
        <taxon>Bacteria</taxon>
        <taxon>Pseudomonadati</taxon>
        <taxon>Pseudomonadota</taxon>
        <taxon>Alphaproteobacteria</taxon>
        <taxon>Hyphomicrobiales</taxon>
        <taxon>Hyphomicrobiaceae</taxon>
        <taxon>Hyphomicrobium</taxon>
    </lineage>
</organism>
<gene>
    <name evidence="2" type="ORF">APY04_0201</name>
</gene>
<name>A0A109BNS9_HYPSL</name>
<dbReference type="EMBL" id="LMTR01000014">
    <property type="protein sequence ID" value="KWT72159.1"/>
    <property type="molecule type" value="Genomic_DNA"/>
</dbReference>
<dbReference type="PATRIC" id="fig|121290.4.peg.3033"/>
<protein>
    <submittedName>
        <fullName evidence="2">Pertactin</fullName>
    </submittedName>
</protein>
<dbReference type="Pfam" id="PF03797">
    <property type="entry name" value="Autotransporter"/>
    <property type="match status" value="1"/>
</dbReference>
<dbReference type="GO" id="GO:0019867">
    <property type="term" value="C:outer membrane"/>
    <property type="evidence" value="ECO:0007669"/>
    <property type="project" value="InterPro"/>
</dbReference>
<evidence type="ECO:0000313" key="3">
    <source>
        <dbReference type="Proteomes" id="UP000059074"/>
    </source>
</evidence>
<evidence type="ECO:0000313" key="2">
    <source>
        <dbReference type="EMBL" id="KWT72159.1"/>
    </source>
</evidence>
<dbReference type="InterPro" id="IPR005546">
    <property type="entry name" value="Autotransporte_beta"/>
</dbReference>
<dbReference type="PROSITE" id="PS51208">
    <property type="entry name" value="AUTOTRANSPORTER"/>
    <property type="match status" value="1"/>
</dbReference>
<evidence type="ECO:0000259" key="1">
    <source>
        <dbReference type="PROSITE" id="PS51208"/>
    </source>
</evidence>
<keyword evidence="3" id="KW-1185">Reference proteome</keyword>
<sequence>MHFDNVNSLVGRVGVRFAQDFGTPTWLTGQPSTFTAWVRPNFWYEFLGDPKTKFSSATGFIPFAADMGGTTFEISTGFTADVGDGAAIYANASYLVGLGEHADGNAYDGKLGVKVAW</sequence>
<comment type="caution">
    <text evidence="2">The sequence shown here is derived from an EMBL/GenBank/DDBJ whole genome shotgun (WGS) entry which is preliminary data.</text>
</comment>
<dbReference type="NCBIfam" id="TIGR01414">
    <property type="entry name" value="autotrans_barl"/>
    <property type="match status" value="1"/>
</dbReference>
<dbReference type="Proteomes" id="UP000059074">
    <property type="component" value="Unassembled WGS sequence"/>
</dbReference>
<dbReference type="InterPro" id="IPR006315">
    <property type="entry name" value="OM_autotransptr_brl_dom"/>
</dbReference>
<dbReference type="AlphaFoldDB" id="A0A109BNS9"/>